<evidence type="ECO:0000256" key="5">
    <source>
        <dbReference type="ARBA" id="ARBA00022490"/>
    </source>
</evidence>
<dbReference type="OMA" id="MDYAWAK"/>
<dbReference type="KEGG" id="acan:ACA1_058740"/>
<evidence type="ECO:0000256" key="14">
    <source>
        <dbReference type="ARBA" id="ARBA00022843"/>
    </source>
</evidence>
<dbReference type="GO" id="GO:0005524">
    <property type="term" value="F:ATP binding"/>
    <property type="evidence" value="ECO:0007669"/>
    <property type="project" value="UniProtKB-UniRule"/>
</dbReference>
<evidence type="ECO:0000256" key="13">
    <source>
        <dbReference type="ARBA" id="ARBA00022842"/>
    </source>
</evidence>
<dbReference type="Gene3D" id="3.40.50.261">
    <property type="entry name" value="Succinyl-CoA synthetase domains"/>
    <property type="match status" value="2"/>
</dbReference>
<dbReference type="Pfam" id="PF00549">
    <property type="entry name" value="Ligase_CoA"/>
    <property type="match status" value="1"/>
</dbReference>
<reference evidence="25 26" key="1">
    <citation type="journal article" date="2013" name="Genome Biol.">
        <title>Genome of Acanthamoeba castellanii highlights extensive lateral gene transfer and early evolution of tyrosine kinase signaling.</title>
        <authorList>
            <person name="Clarke M."/>
            <person name="Lohan A.J."/>
            <person name="Liu B."/>
            <person name="Lagkouvardos I."/>
            <person name="Roy S."/>
            <person name="Zafar N."/>
            <person name="Bertelli C."/>
            <person name="Schilde C."/>
            <person name="Kianianmomeni A."/>
            <person name="Burglin T.R."/>
            <person name="Frech C."/>
            <person name="Turcotte B."/>
            <person name="Kopec K.O."/>
            <person name="Synnott J.M."/>
            <person name="Choo C."/>
            <person name="Paponov I."/>
            <person name="Finkler A."/>
            <person name="Soon Heng Tan C."/>
            <person name="Hutchins A.P."/>
            <person name="Weinmeier T."/>
            <person name="Rattei T."/>
            <person name="Chu J.S."/>
            <person name="Gimenez G."/>
            <person name="Irimia M."/>
            <person name="Rigden D.J."/>
            <person name="Fitzpatrick D.A."/>
            <person name="Lorenzo-Morales J."/>
            <person name="Bateman A."/>
            <person name="Chiu C.H."/>
            <person name="Tang P."/>
            <person name="Hegemann P."/>
            <person name="Fromm H."/>
            <person name="Raoult D."/>
            <person name="Greub G."/>
            <person name="Miranda-Saavedra D."/>
            <person name="Chen N."/>
            <person name="Nash P."/>
            <person name="Ginger M.L."/>
            <person name="Horn M."/>
            <person name="Schaap P."/>
            <person name="Caler L."/>
            <person name="Loftus B."/>
        </authorList>
    </citation>
    <scope>NUCLEOTIDE SEQUENCE [LARGE SCALE GENOMIC DNA]</scope>
    <source>
        <strain evidence="25 26">Neff</strain>
    </source>
</reference>
<keyword evidence="7 19" id="KW-0444">Lipid biosynthesis</keyword>
<dbReference type="FunFam" id="1.10.230.10:FF:000005">
    <property type="entry name" value="ATP-citrate synthase subunit 1"/>
    <property type="match status" value="1"/>
</dbReference>
<evidence type="ECO:0000256" key="7">
    <source>
        <dbReference type="ARBA" id="ARBA00022516"/>
    </source>
</evidence>
<keyword evidence="14" id="KW-0832">Ubl conjugation</keyword>
<comment type="similarity">
    <text evidence="18">Belongs to the succinate/malate CoA ligase alpha subunit family.</text>
</comment>
<keyword evidence="10 19" id="KW-0479">Metal-binding</keyword>
<dbReference type="STRING" id="1257118.L8GXB0"/>
<keyword evidence="15" id="KW-0007">Acetylation</keyword>
<feature type="domain" description="ATP-citrate synthase/succinyl-CoA ligase C-terminal" evidence="22">
    <location>
        <begin position="684"/>
        <end position="808"/>
    </location>
</feature>
<evidence type="ECO:0000256" key="3">
    <source>
        <dbReference type="ARBA" id="ARBA00005899"/>
    </source>
</evidence>
<proteinExistence type="inferred from homology"/>
<dbReference type="FunFam" id="3.40.50.261:FF:000004">
    <property type="entry name" value="ATP-citrate synthase subunit"/>
    <property type="match status" value="1"/>
</dbReference>
<dbReference type="Proteomes" id="UP000011083">
    <property type="component" value="Unassembled WGS sequence"/>
</dbReference>
<dbReference type="GO" id="GO:0006085">
    <property type="term" value="P:acetyl-CoA biosynthetic process"/>
    <property type="evidence" value="ECO:0007669"/>
    <property type="project" value="InterPro"/>
</dbReference>
<evidence type="ECO:0000256" key="18">
    <source>
        <dbReference type="ARBA" id="ARBA00060724"/>
    </source>
</evidence>
<dbReference type="FunFam" id="3.40.50.261:FF:000003">
    <property type="entry name" value="ATP-citrate synthase subunit"/>
    <property type="match status" value="1"/>
</dbReference>
<dbReference type="PANTHER" id="PTHR23118">
    <property type="entry name" value="ATP-CITRATE SYNTHASE"/>
    <property type="match status" value="1"/>
</dbReference>
<dbReference type="Pfam" id="PF24948">
    <property type="entry name" value="Citrate_synth_N"/>
    <property type="match status" value="1"/>
</dbReference>
<name>L8GXB0_ACACF</name>
<dbReference type="SMR" id="L8GXB0"/>
<comment type="cofactor">
    <cofactor evidence="1">
        <name>Mg(2+)</name>
        <dbReference type="ChEBI" id="CHEBI:18420"/>
    </cofactor>
</comment>
<evidence type="ECO:0000259" key="22">
    <source>
        <dbReference type="Pfam" id="PF00549"/>
    </source>
</evidence>
<evidence type="ECO:0000256" key="20">
    <source>
        <dbReference type="PIRSR" id="PIRSR036511-1"/>
    </source>
</evidence>
<keyword evidence="8" id="KW-0597">Phosphoprotein</keyword>
<evidence type="ECO:0000256" key="17">
    <source>
        <dbReference type="ARBA" id="ARBA00047593"/>
    </source>
</evidence>
<comment type="subunit">
    <text evidence="19">Homotetramer.</text>
</comment>
<dbReference type="InterPro" id="IPR014608">
    <property type="entry name" value="ATP-citrate_synthase"/>
</dbReference>
<dbReference type="GO" id="GO:0003878">
    <property type="term" value="F:ATP citrate synthase activity"/>
    <property type="evidence" value="ECO:0007669"/>
    <property type="project" value="UniProtKB-UniRule"/>
</dbReference>
<evidence type="ECO:0000256" key="9">
    <source>
        <dbReference type="ARBA" id="ARBA00022679"/>
    </source>
</evidence>
<evidence type="ECO:0000256" key="8">
    <source>
        <dbReference type="ARBA" id="ARBA00022553"/>
    </source>
</evidence>
<dbReference type="InterPro" id="IPR017440">
    <property type="entry name" value="Cit_synth/succinyl-CoA_lig_AS"/>
</dbReference>
<dbReference type="GO" id="GO:0005829">
    <property type="term" value="C:cytosol"/>
    <property type="evidence" value="ECO:0007669"/>
    <property type="project" value="UniProtKB-SubCell"/>
</dbReference>
<keyword evidence="5 19" id="KW-0963">Cytoplasm</keyword>
<feature type="domain" description="ATP-citrate synthase citrate-binding" evidence="23">
    <location>
        <begin position="253"/>
        <end position="429"/>
    </location>
</feature>
<dbReference type="GeneID" id="14918086"/>
<dbReference type="PROSITE" id="PS00399">
    <property type="entry name" value="SUCCINYL_COA_LIG_2"/>
    <property type="match status" value="1"/>
</dbReference>
<evidence type="ECO:0000256" key="10">
    <source>
        <dbReference type="ARBA" id="ARBA00022723"/>
    </source>
</evidence>
<gene>
    <name evidence="25" type="ORF">ACA1_058740</name>
</gene>
<feature type="domain" description="ATP-citrate synthase ATP-grasp" evidence="24">
    <location>
        <begin position="2"/>
        <end position="241"/>
    </location>
</feature>
<dbReference type="EC" id="2.3.3.8" evidence="19"/>
<keyword evidence="16 19" id="KW-0443">Lipid metabolism</keyword>
<evidence type="ECO:0000256" key="1">
    <source>
        <dbReference type="ARBA" id="ARBA00001946"/>
    </source>
</evidence>
<dbReference type="InterPro" id="IPR002020">
    <property type="entry name" value="Citrate_synthase"/>
</dbReference>
<dbReference type="VEuPathDB" id="AmoebaDB:ACA1_058740"/>
<dbReference type="InterPro" id="IPR033847">
    <property type="entry name" value="Citrt_syn/SCS-alpha_CS"/>
</dbReference>
<dbReference type="GO" id="GO:0006101">
    <property type="term" value="P:citrate metabolic process"/>
    <property type="evidence" value="ECO:0007669"/>
    <property type="project" value="InterPro"/>
</dbReference>
<dbReference type="GO" id="GO:0006633">
    <property type="term" value="P:fatty acid biosynthetic process"/>
    <property type="evidence" value="ECO:0007669"/>
    <property type="project" value="TreeGrafter"/>
</dbReference>
<dbReference type="PIRSF" id="PIRSF036511">
    <property type="entry name" value="ATP_citrt_syn"/>
    <property type="match status" value="1"/>
</dbReference>
<dbReference type="Gene3D" id="3.30.470.110">
    <property type="match status" value="1"/>
</dbReference>
<keyword evidence="12 19" id="KW-0067">ATP-binding</keyword>
<evidence type="ECO:0000256" key="15">
    <source>
        <dbReference type="ARBA" id="ARBA00022990"/>
    </source>
</evidence>
<organism evidence="25 26">
    <name type="scientific">Acanthamoeba castellanii (strain ATCC 30010 / Neff)</name>
    <dbReference type="NCBI Taxonomy" id="1257118"/>
    <lineage>
        <taxon>Eukaryota</taxon>
        <taxon>Amoebozoa</taxon>
        <taxon>Discosea</taxon>
        <taxon>Longamoebia</taxon>
        <taxon>Centramoebida</taxon>
        <taxon>Acanthamoebidae</taxon>
        <taxon>Acanthamoeba</taxon>
    </lineage>
</organism>
<dbReference type="InterPro" id="IPR016102">
    <property type="entry name" value="Succinyl-CoA_synth-like"/>
</dbReference>
<comment type="similarity">
    <text evidence="4 19">In the N-terminal section; belongs to the succinate/malate CoA ligase beta subunit family.</text>
</comment>
<protein>
    <recommendedName>
        <fullName evidence="19">ATP-citrate synthase</fullName>
        <ecNumber evidence="19">2.3.3.8</ecNumber>
    </recommendedName>
    <alternativeName>
        <fullName evidence="19">ATP-citrate (pro-S-)-lyase</fullName>
    </alternativeName>
    <alternativeName>
        <fullName evidence="19">Citrate cleavage enzyme</fullName>
    </alternativeName>
</protein>
<dbReference type="PROSITE" id="PS01216">
    <property type="entry name" value="SUCCINYL_COA_LIG_1"/>
    <property type="match status" value="1"/>
</dbReference>
<evidence type="ECO:0000256" key="19">
    <source>
        <dbReference type="PIRNR" id="PIRNR036511"/>
    </source>
</evidence>
<keyword evidence="26" id="KW-1185">Reference proteome</keyword>
<evidence type="ECO:0000259" key="24">
    <source>
        <dbReference type="Pfam" id="PF24948"/>
    </source>
</evidence>
<dbReference type="OrthoDB" id="3261737at2759"/>
<evidence type="ECO:0000256" key="11">
    <source>
        <dbReference type="ARBA" id="ARBA00022741"/>
    </source>
</evidence>
<evidence type="ECO:0000256" key="12">
    <source>
        <dbReference type="ARBA" id="ARBA00022840"/>
    </source>
</evidence>
<dbReference type="InterPro" id="IPR005811">
    <property type="entry name" value="SUCC_ACL_C"/>
</dbReference>
<dbReference type="PANTHER" id="PTHR23118:SF42">
    <property type="entry name" value="ATP-CITRATE SYNTHASE"/>
    <property type="match status" value="1"/>
</dbReference>
<keyword evidence="6" id="KW-1017">Isopeptide bond</keyword>
<dbReference type="InterPro" id="IPR016143">
    <property type="entry name" value="Citrate_synth-like_sm_a-sub"/>
</dbReference>
<dbReference type="RefSeq" id="XP_004339221.1">
    <property type="nucleotide sequence ID" value="XM_004339173.1"/>
</dbReference>
<feature type="region of interest" description="Disordered" evidence="21">
    <location>
        <begin position="455"/>
        <end position="475"/>
    </location>
</feature>
<keyword evidence="13 19" id="KW-0460">Magnesium</keyword>
<dbReference type="InterPro" id="IPR032263">
    <property type="entry name" value="Citrate-bd"/>
</dbReference>
<sequence>MSAKAIREYHGKNILARHLKERSKGQFLLDNKRVHVSPQSPAASPIKAVLEQHPWLVTDKLVVKPDQLIKRRGKSGLIKLNATWEECEQWLQERRSKEVDVEGVKGVLEYFVVEPFVPHEASDEYYLAIRSGRDGDEILFHHEGGVDVGDVDSKALKVMVEVDESVSVDTVRSKLLTSETIPAERRELLAEFIALLHAIYVDLHFTYLEINPLVVVGNNVHVLDLAARLDQTAYFECHKGWGEIEFPPPFGRPLLEEERYIQELDSKTGASLKLTVLNPNGRIWTMVAGGGASVVYADTLSDLGMANEVCNYGEYSGDPTESLTFEYAKTILSLMTKGEPIQGGKVLIIGGGIANFTDVAETFKGIVKAIRHFQERLRMHKVKIYVRRGGPNYQEGLRSMRESVEGMQIPIVVSGPETHMTAICQLAIDDLKSAIEGGEASSMTRNKSWGNLEAAESPELQFSPQAPPADGPKQPVTVSIADGLPTDESRTLAQSQGAYAQHKPVHTLFSSETRAVVYGMHPVAVQSMLDFDHLCGRKQPSVSAIVYPFAGAHYRKFFWGSQEIMISVMPSLAEIFAKNPSSKLDTLVNFASCRSVYESTKEALAIPNIKTIAIIAEGVPERRTLQLIKLAETRPEAAGGRVTIIGPATVGGIKPGCFRIGNTGGRLDNVLASKLYRPGSVAYVSRSGGLSNELNNIVSRNTNGVYEGIAIGGDRYPGTTFMDHLLRFQADPGVKMMVLLGEVGGTEEYKVCEALKNGTITKPIVAWCLGTCAKMFPTEVQFGHAGACAHSDLETADAKIRALTEAGAHVPSSFNEIATLINKVYTDLVQKGVIVVGKEPPPPKIPVDFAWARKLGLIRKPASFISTISDERGEELMYAGMPISQVFEDEIGIGGVISLLWFRKRLPQYACKFIEMVLMMTADHGPAVAGAHNTIVTARAGRDLVSSLCSGLLTVGPRFGGAVDGAAKTFSWGYDTGLSPFEFVEEMRKRKELIAGIGHKVKSIHNPDKRVTILKEFALKHFPAHPVLDYALEVEVLTTKKKPNLIFNVDGCIGCCFVDLLRHCGAFAPEEAEDYLKNGFLNGLFVLGRSIGFIGHFLDQTRLQEGLYRHPTDDIFYMTTSGPDQSVVPL</sequence>
<evidence type="ECO:0000256" key="16">
    <source>
        <dbReference type="ARBA" id="ARBA00023098"/>
    </source>
</evidence>
<evidence type="ECO:0000259" key="23">
    <source>
        <dbReference type="Pfam" id="PF16114"/>
    </source>
</evidence>
<dbReference type="Pfam" id="PF16114">
    <property type="entry name" value="Citrate_bind"/>
    <property type="match status" value="1"/>
</dbReference>
<keyword evidence="9 19" id="KW-0808">Transferase</keyword>
<dbReference type="SUPFAM" id="SSF56059">
    <property type="entry name" value="Glutathione synthetase ATP-binding domain-like"/>
    <property type="match status" value="1"/>
</dbReference>
<evidence type="ECO:0000256" key="4">
    <source>
        <dbReference type="ARBA" id="ARBA00010719"/>
    </source>
</evidence>
<evidence type="ECO:0000256" key="6">
    <source>
        <dbReference type="ARBA" id="ARBA00022499"/>
    </source>
</evidence>
<evidence type="ECO:0000313" key="26">
    <source>
        <dbReference type="Proteomes" id="UP000011083"/>
    </source>
</evidence>
<evidence type="ECO:0000256" key="21">
    <source>
        <dbReference type="SAM" id="MobiDB-lite"/>
    </source>
</evidence>
<evidence type="ECO:0000313" key="25">
    <source>
        <dbReference type="EMBL" id="ELR17208.1"/>
    </source>
</evidence>
<dbReference type="InterPro" id="IPR036969">
    <property type="entry name" value="Citrate_synthase_sf"/>
</dbReference>
<comment type="subcellular location">
    <subcellularLocation>
        <location evidence="2">Cytoplasm</location>
        <location evidence="2">Cytosol</location>
    </subcellularLocation>
</comment>
<dbReference type="CDD" id="cd06100">
    <property type="entry name" value="CCL_ACL-C"/>
    <property type="match status" value="1"/>
</dbReference>
<dbReference type="Gene3D" id="1.10.230.10">
    <property type="entry name" value="Cytochrome P450-Terp, domain 2"/>
    <property type="match status" value="1"/>
</dbReference>
<dbReference type="GO" id="GO:0046872">
    <property type="term" value="F:metal ion binding"/>
    <property type="evidence" value="ECO:0007669"/>
    <property type="project" value="UniProtKB-UniRule"/>
</dbReference>
<dbReference type="EMBL" id="KB007974">
    <property type="protein sequence ID" value="ELR17208.1"/>
    <property type="molecule type" value="Genomic_DNA"/>
</dbReference>
<feature type="active site" description="Tele-phosphohistidine intermediate" evidence="20">
    <location>
        <position position="784"/>
    </location>
</feature>
<dbReference type="Pfam" id="PF00285">
    <property type="entry name" value="Citrate_synt"/>
    <property type="match status" value="1"/>
</dbReference>
<dbReference type="SUPFAM" id="SSF48256">
    <property type="entry name" value="Citrate synthase"/>
    <property type="match status" value="1"/>
</dbReference>
<comment type="similarity">
    <text evidence="3 19">In the C-terminal section; belongs to the succinate/malate CoA ligase alpha subunit family.</text>
</comment>
<dbReference type="InterPro" id="IPR056749">
    <property type="entry name" value="Citrate_synth_N"/>
</dbReference>
<dbReference type="PRINTS" id="PR01798">
    <property type="entry name" value="SCOASYNTHASE"/>
</dbReference>
<dbReference type="Gene3D" id="3.40.50.720">
    <property type="entry name" value="NAD(P)-binding Rossmann-like Domain"/>
    <property type="match status" value="1"/>
</dbReference>
<dbReference type="SUPFAM" id="SSF51735">
    <property type="entry name" value="NAD(P)-binding Rossmann-fold domains"/>
    <property type="match status" value="1"/>
</dbReference>
<evidence type="ECO:0000256" key="2">
    <source>
        <dbReference type="ARBA" id="ARBA00004514"/>
    </source>
</evidence>
<keyword evidence="11 19" id="KW-0547">Nucleotide-binding</keyword>
<comment type="catalytic activity">
    <reaction evidence="17 19">
        <text>oxaloacetate + acetyl-CoA + ADP + phosphate = citrate + ATP + CoA</text>
        <dbReference type="Rhea" id="RHEA:21160"/>
        <dbReference type="ChEBI" id="CHEBI:16452"/>
        <dbReference type="ChEBI" id="CHEBI:16947"/>
        <dbReference type="ChEBI" id="CHEBI:30616"/>
        <dbReference type="ChEBI" id="CHEBI:43474"/>
        <dbReference type="ChEBI" id="CHEBI:57287"/>
        <dbReference type="ChEBI" id="CHEBI:57288"/>
        <dbReference type="ChEBI" id="CHEBI:456216"/>
        <dbReference type="EC" id="2.3.3.8"/>
    </reaction>
</comment>
<dbReference type="AlphaFoldDB" id="L8GXB0"/>
<accession>L8GXB0</accession>
<dbReference type="SUPFAM" id="SSF52210">
    <property type="entry name" value="Succinyl-CoA synthetase domains"/>
    <property type="match status" value="1"/>
</dbReference>
<dbReference type="InterPro" id="IPR036291">
    <property type="entry name" value="NAD(P)-bd_dom_sf"/>
</dbReference>